<evidence type="ECO:0000259" key="3">
    <source>
        <dbReference type="SMART" id="SM01043"/>
    </source>
</evidence>
<feature type="domain" description="Bacterial transcriptional activator" evidence="3">
    <location>
        <begin position="991"/>
        <end position="1132"/>
    </location>
</feature>
<dbReference type="InterPro" id="IPR005158">
    <property type="entry name" value="BTAD"/>
</dbReference>
<dbReference type="PANTHER" id="PTHR34700">
    <property type="entry name" value="POTASSIUM BINDING PROTEIN KBP"/>
    <property type="match status" value="1"/>
</dbReference>
<feature type="compositionally biased region" description="Low complexity" evidence="1">
    <location>
        <begin position="355"/>
        <end position="375"/>
    </location>
</feature>
<sequence length="1175" mass="123297">MRTPSPAAAAARNLGRVIKAVLSLLVLAAAVAGLPFLLAWVTPVIWASSHDDLTHLLDRQDTGAAFLLLLVAVGWIGWMQFTFCAARELIAQVRGRTWYAPRGMGSSQRAAALLIGSILVLLPTSSALASDAQAAPVTTAPRLPGQAHAPQAAEADQGARSSADRQTSRTSYTVRETRPAESLWGIAERELGDGERWREISALNEGRTMAGGQVFKANSFLQPGWQLQMPDSAAASEDVRAQLGDSVPAAAEENAQVVTVHPGDYLSKIAEEELGDGDEWPALFEASRGTPQPDGLPTITDPDVIYAGQQVTVPGARPDQHSPPHDSAPDDEADSQETTPPATQKPGDDTDDGQASPPSHTTAPTAESSAPTTPSSRPPERPGEEQSSTSGRPQPSSSAAPSAASPSSSAGPSGTAASSPAAAASGTPASAPDGSPLNLHTVLGAGALLAAAVTASLALRRTLQRRRRKPGEKIAIAPETSTAEAQLAAAAETGSAARLDVALRTLAHHAPRQADSQSLPELRAARIGARSLQVLPEDRSREPQTPFVSGQGGWWVLPDDAALLDEETAREVPAPYPGLVTVGSTESGDLLLLNLAHLPGLLLEGDPVHITEVCTSLALELGKSPWASDVEVVVVGFGEEMPQLLPTARISHMGQPAHALRDLSERLLEAHQLPETRHQPYLLLCASALDPDLAWEFADVIDRAGPVPVTLVAPASTAAGHFLHAETLNASLDEPQHVDYAGTDVTLQRLDHASYLQIVTALQVSGQPAYPAEGPWQAVPDEPDSMEQPRRSAPQESAAPATGAPMSGSVTSAAEVSGEVFPALLAATTDPSALHLRPAAQTSAQAEEEHAGPAPTMPPDPQSAPSAESAEADGEGDVEPGTVDGADEGEAHGRHAPQIRVLGPVEVTGVDSTGHGPRMAQLAALLYFRPGRSADILCSDMDPVSPWSSSTLNARLQGLRRTLGNDPDGNPYVPRRKTGEDPYRLSPAVHCDWTDFLQLVERALPLGPAGLPDLEKALTLVRGRPFGGRPQPWAQPHQQEMITRIVDVAHTVATLRTPAGPHHNLSAARQAIATGLDVDDTAELLYRDWARIEYAAGNRQGLHTAIARVQQVNRALDCSLETATEQLIDELLGATLDDQARGAVSVPHLTSSGSSGRKAPVRRTGVTAESPDEPS</sequence>
<evidence type="ECO:0000256" key="2">
    <source>
        <dbReference type="SAM" id="Phobius"/>
    </source>
</evidence>
<feature type="region of interest" description="Disordered" evidence="1">
    <location>
        <begin position="960"/>
        <end position="981"/>
    </location>
</feature>
<feature type="compositionally biased region" description="Basic and acidic residues" evidence="1">
    <location>
        <begin position="318"/>
        <end position="328"/>
    </location>
</feature>
<feature type="region of interest" description="Disordered" evidence="1">
    <location>
        <begin position="838"/>
        <end position="913"/>
    </location>
</feature>
<proteinExistence type="predicted"/>
<feature type="transmembrane region" description="Helical" evidence="2">
    <location>
        <begin position="110"/>
        <end position="129"/>
    </location>
</feature>
<accession>A0ABU0TCD2</accession>
<dbReference type="RefSeq" id="WP_307530767.1">
    <property type="nucleotide sequence ID" value="NZ_JAUSZI010000002.1"/>
</dbReference>
<keyword evidence="2" id="KW-1133">Transmembrane helix</keyword>
<dbReference type="Proteomes" id="UP001230328">
    <property type="component" value="Unassembled WGS sequence"/>
</dbReference>
<feature type="region of interest" description="Disordered" evidence="1">
    <location>
        <begin position="282"/>
        <end position="302"/>
    </location>
</feature>
<reference evidence="4 5" key="1">
    <citation type="submission" date="2023-07" db="EMBL/GenBank/DDBJ databases">
        <title>Comparative genomics of wheat-associated soil bacteria to identify genetic determinants of phenazine resistance.</title>
        <authorList>
            <person name="Mouncey N."/>
        </authorList>
    </citation>
    <scope>NUCLEOTIDE SEQUENCE [LARGE SCALE GENOMIC DNA]</scope>
    <source>
        <strain evidence="4 5">V2I4</strain>
    </source>
</reference>
<keyword evidence="5" id="KW-1185">Reference proteome</keyword>
<dbReference type="PANTHER" id="PTHR34700:SF4">
    <property type="entry name" value="PHAGE-LIKE ELEMENT PBSX PROTEIN XKDP"/>
    <property type="match status" value="1"/>
</dbReference>
<evidence type="ECO:0000256" key="1">
    <source>
        <dbReference type="SAM" id="MobiDB-lite"/>
    </source>
</evidence>
<evidence type="ECO:0000313" key="5">
    <source>
        <dbReference type="Proteomes" id="UP001230328"/>
    </source>
</evidence>
<gene>
    <name evidence="4" type="ORF">QF035_011061</name>
</gene>
<evidence type="ECO:0000313" key="4">
    <source>
        <dbReference type="EMBL" id="MDQ1033479.1"/>
    </source>
</evidence>
<dbReference type="EMBL" id="JAUSZI010000002">
    <property type="protein sequence ID" value="MDQ1033479.1"/>
    <property type="molecule type" value="Genomic_DNA"/>
</dbReference>
<dbReference type="InterPro" id="IPR036779">
    <property type="entry name" value="LysM_dom_sf"/>
</dbReference>
<dbReference type="InterPro" id="IPR052196">
    <property type="entry name" value="Bact_Kbp"/>
</dbReference>
<keyword evidence="2" id="KW-0472">Membrane</keyword>
<feature type="region of interest" description="Disordered" evidence="1">
    <location>
        <begin position="772"/>
        <end position="811"/>
    </location>
</feature>
<feature type="region of interest" description="Disordered" evidence="1">
    <location>
        <begin position="314"/>
        <end position="432"/>
    </location>
</feature>
<name>A0ABU0TCD2_9ACTN</name>
<comment type="caution">
    <text evidence="4">The sequence shown here is derived from an EMBL/GenBank/DDBJ whole genome shotgun (WGS) entry which is preliminary data.</text>
</comment>
<dbReference type="Gene3D" id="3.10.350.10">
    <property type="entry name" value="LysM domain"/>
    <property type="match status" value="2"/>
</dbReference>
<keyword evidence="2" id="KW-0812">Transmembrane</keyword>
<protein>
    <submittedName>
        <fullName evidence="4">Nucleoid-associated protein YgaU</fullName>
    </submittedName>
</protein>
<dbReference type="SMART" id="SM01043">
    <property type="entry name" value="BTAD"/>
    <property type="match status" value="1"/>
</dbReference>
<feature type="compositionally biased region" description="Low complexity" evidence="1">
    <location>
        <begin position="385"/>
        <end position="432"/>
    </location>
</feature>
<feature type="region of interest" description="Disordered" evidence="1">
    <location>
        <begin position="141"/>
        <end position="176"/>
    </location>
</feature>
<feature type="transmembrane region" description="Helical" evidence="2">
    <location>
        <begin position="21"/>
        <end position="46"/>
    </location>
</feature>
<organism evidence="4 5">
    <name type="scientific">Streptomyces umbrinus</name>
    <dbReference type="NCBI Taxonomy" id="67370"/>
    <lineage>
        <taxon>Bacteria</taxon>
        <taxon>Bacillati</taxon>
        <taxon>Actinomycetota</taxon>
        <taxon>Actinomycetes</taxon>
        <taxon>Kitasatosporales</taxon>
        <taxon>Streptomycetaceae</taxon>
        <taxon>Streptomyces</taxon>
        <taxon>Streptomyces phaeochromogenes group</taxon>
    </lineage>
</organism>
<feature type="transmembrane region" description="Helical" evidence="2">
    <location>
        <begin position="66"/>
        <end position="90"/>
    </location>
</feature>
<feature type="region of interest" description="Disordered" evidence="1">
    <location>
        <begin position="1144"/>
        <end position="1175"/>
    </location>
</feature>